<reference evidence="2 3" key="1">
    <citation type="submission" date="2024-04" db="EMBL/GenBank/DDBJ databases">
        <authorList>
            <person name="Rising A."/>
            <person name="Reimegard J."/>
            <person name="Sonavane S."/>
            <person name="Akerstrom W."/>
            <person name="Nylinder S."/>
            <person name="Hedman E."/>
            <person name="Kallberg Y."/>
        </authorList>
    </citation>
    <scope>NUCLEOTIDE SEQUENCE [LARGE SCALE GENOMIC DNA]</scope>
</reference>
<sequence>MEESDILDFSNASAPIELSDDGLSEDEQSDEIIEVPVEVSIDTTSDDWILKLHRIIFWLKIDKGHFTLQQAEECYKKIHRFAMQKESERFEDPRSDSSSDSDSSSGRSDDPDDNPDRGHWGNPGTSQSSA</sequence>
<proteinExistence type="predicted"/>
<feature type="compositionally biased region" description="Acidic residues" evidence="1">
    <location>
        <begin position="18"/>
        <end position="28"/>
    </location>
</feature>
<evidence type="ECO:0000256" key="1">
    <source>
        <dbReference type="SAM" id="MobiDB-lite"/>
    </source>
</evidence>
<dbReference type="EMBL" id="CAXIEN010000026">
    <property type="protein sequence ID" value="CAL1267035.1"/>
    <property type="molecule type" value="Genomic_DNA"/>
</dbReference>
<dbReference type="AlphaFoldDB" id="A0AAV1Z6Q1"/>
<feature type="compositionally biased region" description="Basic and acidic residues" evidence="1">
    <location>
        <begin position="85"/>
        <end position="97"/>
    </location>
</feature>
<comment type="caution">
    <text evidence="2">The sequence shown here is derived from an EMBL/GenBank/DDBJ whole genome shotgun (WGS) entry which is preliminary data.</text>
</comment>
<dbReference type="Proteomes" id="UP001497382">
    <property type="component" value="Unassembled WGS sequence"/>
</dbReference>
<gene>
    <name evidence="2" type="ORF">LARSCL_LOCUS3419</name>
</gene>
<organism evidence="2 3">
    <name type="scientific">Larinioides sclopetarius</name>
    <dbReference type="NCBI Taxonomy" id="280406"/>
    <lineage>
        <taxon>Eukaryota</taxon>
        <taxon>Metazoa</taxon>
        <taxon>Ecdysozoa</taxon>
        <taxon>Arthropoda</taxon>
        <taxon>Chelicerata</taxon>
        <taxon>Arachnida</taxon>
        <taxon>Araneae</taxon>
        <taxon>Araneomorphae</taxon>
        <taxon>Entelegynae</taxon>
        <taxon>Araneoidea</taxon>
        <taxon>Araneidae</taxon>
        <taxon>Larinioides</taxon>
    </lineage>
</organism>
<evidence type="ECO:0000313" key="3">
    <source>
        <dbReference type="Proteomes" id="UP001497382"/>
    </source>
</evidence>
<feature type="region of interest" description="Disordered" evidence="1">
    <location>
        <begin position="1"/>
        <end position="28"/>
    </location>
</feature>
<accession>A0AAV1Z6Q1</accession>
<feature type="region of interest" description="Disordered" evidence="1">
    <location>
        <begin position="85"/>
        <end position="130"/>
    </location>
</feature>
<evidence type="ECO:0000313" key="2">
    <source>
        <dbReference type="EMBL" id="CAL1267035.1"/>
    </source>
</evidence>
<name>A0AAV1Z6Q1_9ARAC</name>
<protein>
    <submittedName>
        <fullName evidence="2">Uncharacterized protein</fullName>
    </submittedName>
</protein>
<keyword evidence="3" id="KW-1185">Reference proteome</keyword>